<dbReference type="Pfam" id="PF14207">
    <property type="entry name" value="DpnD-PcfM"/>
    <property type="match status" value="1"/>
</dbReference>
<evidence type="ECO:0000313" key="2">
    <source>
        <dbReference type="EMBL" id="MCR8874418.1"/>
    </source>
</evidence>
<evidence type="ECO:0000313" key="3">
    <source>
        <dbReference type="Proteomes" id="UP001204579"/>
    </source>
</evidence>
<protein>
    <submittedName>
        <fullName evidence="2">DpnD/PcfM family protein</fullName>
    </submittedName>
</protein>
<gene>
    <name evidence="2" type="ORF">NW209_10390</name>
</gene>
<accession>A0AAW5N8L0</accession>
<evidence type="ECO:0000259" key="1">
    <source>
        <dbReference type="Pfam" id="PF14207"/>
    </source>
</evidence>
<name>A0AAW5N8L0_9BACT</name>
<comment type="caution">
    <text evidence="2">The sequence shown here is derived from an EMBL/GenBank/DDBJ whole genome shotgun (WGS) entry which is preliminary data.</text>
</comment>
<feature type="domain" description="DpnD/PcfM-like C-terminal" evidence="1">
    <location>
        <begin position="3"/>
        <end position="45"/>
    </location>
</feature>
<dbReference type="EMBL" id="JANRHJ010000011">
    <property type="protein sequence ID" value="MCR8874418.1"/>
    <property type="molecule type" value="Genomic_DNA"/>
</dbReference>
<dbReference type="Proteomes" id="UP001204579">
    <property type="component" value="Unassembled WGS sequence"/>
</dbReference>
<organism evidence="2 3">
    <name type="scientific">Phocaeicola barnesiae</name>
    <dbReference type="NCBI Taxonomy" id="376804"/>
    <lineage>
        <taxon>Bacteria</taxon>
        <taxon>Pseudomonadati</taxon>
        <taxon>Bacteroidota</taxon>
        <taxon>Bacteroidia</taxon>
        <taxon>Bacteroidales</taxon>
        <taxon>Bacteroidaceae</taxon>
        <taxon>Phocaeicola</taxon>
    </lineage>
</organism>
<dbReference type="AlphaFoldDB" id="A0AAW5N8L0"/>
<reference evidence="2 3" key="1">
    <citation type="submission" date="2022-08" db="EMBL/GenBank/DDBJ databases">
        <authorList>
            <person name="Zeman M."/>
            <person name="Kubasova T."/>
        </authorList>
    </citation>
    <scope>NUCLEOTIDE SEQUENCE [LARGE SCALE GENOMIC DNA]</scope>
    <source>
        <strain evidence="2 3">ET62</strain>
    </source>
</reference>
<proteinExistence type="predicted"/>
<dbReference type="InterPro" id="IPR025575">
    <property type="entry name" value="DpnD/PcfM_C"/>
</dbReference>
<sequence>MEYKIAIEETLRRVVEVEAESPSLAVCRTEDEYNREEHVLTANDFISVNIMLAPEDKEAQEYLNNSTFRSFVERRFSDSSADIPLEDKVRLAFGSLNNAIHDFYRQGDNLPAEEKEIWLLYRCDAWLSTSSMELVAPFSSKEAVTDYLAGNRKRFRLTQWDLDFFRENNQTQRGSSNYIAFSHSLDPAPEPQPADTDDAFYKKPFRCDCTVLTRYELENLSYPFRTKNTDDETMRKIVRRMHRKMKERINAGDDETSDMEVIRLEEMDEAAAHFNVPYYEDLQE</sequence>
<dbReference type="RefSeq" id="WP_204428879.1">
    <property type="nucleotide sequence ID" value="NZ_JANRHJ010000011.1"/>
</dbReference>
<keyword evidence="3" id="KW-1185">Reference proteome</keyword>